<dbReference type="PROSITE" id="PS50115">
    <property type="entry name" value="ARFGAP"/>
    <property type="match status" value="1"/>
</dbReference>
<dbReference type="GO" id="GO:0048205">
    <property type="term" value="P:COPI coating of Golgi vesicle"/>
    <property type="evidence" value="ECO:0007669"/>
    <property type="project" value="TreeGrafter"/>
</dbReference>
<dbReference type="PANTHER" id="PTHR45686">
    <property type="entry name" value="ADP-RIBOSYLATION FACTOR GTPASE ACTIVATING PROTEIN 3, ISOFORM H-RELATED"/>
    <property type="match status" value="1"/>
</dbReference>
<dbReference type="EMBL" id="PJQL01000800">
    <property type="protein sequence ID" value="RCH92642.1"/>
    <property type="molecule type" value="Genomic_DNA"/>
</dbReference>
<evidence type="ECO:0000313" key="8">
    <source>
        <dbReference type="EMBL" id="RCH92642.1"/>
    </source>
</evidence>
<keyword evidence="4" id="KW-0862">Zinc</keyword>
<dbReference type="Pfam" id="PF01412">
    <property type="entry name" value="ArfGap"/>
    <property type="match status" value="1"/>
</dbReference>
<proteinExistence type="predicted"/>
<keyword evidence="9" id="KW-1185">Reference proteome</keyword>
<evidence type="ECO:0000313" key="9">
    <source>
        <dbReference type="Proteomes" id="UP000252139"/>
    </source>
</evidence>
<dbReference type="PRINTS" id="PR00405">
    <property type="entry name" value="REVINTRACTNG"/>
</dbReference>
<evidence type="ECO:0000256" key="3">
    <source>
        <dbReference type="ARBA" id="ARBA00022771"/>
    </source>
</evidence>
<dbReference type="GO" id="GO:0000139">
    <property type="term" value="C:Golgi membrane"/>
    <property type="evidence" value="ECO:0007669"/>
    <property type="project" value="GOC"/>
</dbReference>
<evidence type="ECO:0000256" key="4">
    <source>
        <dbReference type="ARBA" id="ARBA00022833"/>
    </source>
</evidence>
<dbReference type="OrthoDB" id="983479at2759"/>
<reference evidence="8 9" key="1">
    <citation type="journal article" date="2018" name="G3 (Bethesda)">
        <title>Phylogenetic and Phylogenomic Definition of Rhizopus Species.</title>
        <authorList>
            <person name="Gryganskyi A.P."/>
            <person name="Golan J."/>
            <person name="Dolatabadi S."/>
            <person name="Mondo S."/>
            <person name="Robb S."/>
            <person name="Idnurm A."/>
            <person name="Muszewska A."/>
            <person name="Steczkiewicz K."/>
            <person name="Masonjones S."/>
            <person name="Liao H.L."/>
            <person name="Gajdeczka M.T."/>
            <person name="Anike F."/>
            <person name="Vuek A."/>
            <person name="Anishchenko I.M."/>
            <person name="Voigt K."/>
            <person name="de Hoog G.S."/>
            <person name="Smith M.E."/>
            <person name="Heitman J."/>
            <person name="Vilgalys R."/>
            <person name="Stajich J.E."/>
        </authorList>
    </citation>
    <scope>NUCLEOTIDE SEQUENCE [LARGE SCALE GENOMIC DNA]</scope>
    <source>
        <strain evidence="8 9">CBS 357.93</strain>
    </source>
</reference>
<dbReference type="InterPro" id="IPR001164">
    <property type="entry name" value="ArfGAP_dom"/>
</dbReference>
<dbReference type="GO" id="GO:0008270">
    <property type="term" value="F:zinc ion binding"/>
    <property type="evidence" value="ECO:0007669"/>
    <property type="project" value="UniProtKB-KW"/>
</dbReference>
<dbReference type="CDD" id="cd08831">
    <property type="entry name" value="ArfGap_ArfGap2_3_like"/>
    <property type="match status" value="1"/>
</dbReference>
<feature type="compositionally biased region" description="Basic and acidic residues" evidence="6">
    <location>
        <begin position="301"/>
        <end position="310"/>
    </location>
</feature>
<feature type="compositionally biased region" description="Basic residues" evidence="6">
    <location>
        <begin position="220"/>
        <end position="229"/>
    </location>
</feature>
<sequence>MNLPKTKAAAELKALLQNKHNKSCFDCYSKGPTWASVTFGIFICQDCAATHRNLGVHISFVKSTLLDAWTQQQIDMMTLGGNANAREAFGEALLSLKDLKTKYTSKTALSYRDKLQKKVQEKGKALENDDVDLIHLDQLSLQQAQNDSSLIDFSTEPVPDVVNTAPDFEDLDIFKPIKDNIPPKSQSSVFDELMAPPTPTADDKFFDQLEKITENNKKRTFKPKTRGHSSKLGARKVQSTVFQQQEELARREERMRQEGIDEDSIGRSSRNHLLATNSEPIPKLQSPTALSGRLMYQPANKEKEEKDPDRLGIMSLKSAPQNHRTIKREQDDDDDDDTTFAREKFGNAKSISSDQYFGRNEYDANRQSANNSRLAQFQSSSSISSDQYFGRMSSQRTTTPLSKKILHVASKGASKIQNMLAELEVIVILLLLNMTY</sequence>
<evidence type="ECO:0000259" key="7">
    <source>
        <dbReference type="PROSITE" id="PS50115"/>
    </source>
</evidence>
<dbReference type="PANTHER" id="PTHR45686:SF4">
    <property type="entry name" value="ADP-RIBOSYLATION FACTOR GTPASE ACTIVATING PROTEIN 3, ISOFORM H"/>
    <property type="match status" value="1"/>
</dbReference>
<gene>
    <name evidence="8" type="primary">GLO3_4</name>
    <name evidence="8" type="ORF">CU097_013067</name>
</gene>
<feature type="region of interest" description="Disordered" evidence="6">
    <location>
        <begin position="301"/>
        <end position="345"/>
    </location>
</feature>
<dbReference type="Gene3D" id="1.10.220.150">
    <property type="entry name" value="Arf GTPase activating protein"/>
    <property type="match status" value="1"/>
</dbReference>
<dbReference type="InterPro" id="IPR037278">
    <property type="entry name" value="ARFGAP/RecO"/>
</dbReference>
<keyword evidence="2" id="KW-0479">Metal-binding</keyword>
<comment type="caution">
    <text evidence="8">The sequence shown here is derived from an EMBL/GenBank/DDBJ whole genome shotgun (WGS) entry which is preliminary data.</text>
</comment>
<name>A0A367JRQ3_RHIAZ</name>
<organism evidence="8 9">
    <name type="scientific">Rhizopus azygosporus</name>
    <name type="common">Rhizopus microsporus var. azygosporus</name>
    <dbReference type="NCBI Taxonomy" id="86630"/>
    <lineage>
        <taxon>Eukaryota</taxon>
        <taxon>Fungi</taxon>
        <taxon>Fungi incertae sedis</taxon>
        <taxon>Mucoromycota</taxon>
        <taxon>Mucoromycotina</taxon>
        <taxon>Mucoromycetes</taxon>
        <taxon>Mucorales</taxon>
        <taxon>Mucorineae</taxon>
        <taxon>Rhizopodaceae</taxon>
        <taxon>Rhizopus</taxon>
    </lineage>
</organism>
<dbReference type="AlphaFoldDB" id="A0A367JRQ3"/>
<feature type="domain" description="Arf-GAP" evidence="7">
    <location>
        <begin position="9"/>
        <end position="126"/>
    </location>
</feature>
<dbReference type="Proteomes" id="UP000252139">
    <property type="component" value="Unassembled WGS sequence"/>
</dbReference>
<feature type="compositionally biased region" description="Basic and acidic residues" evidence="6">
    <location>
        <begin position="247"/>
        <end position="259"/>
    </location>
</feature>
<evidence type="ECO:0000256" key="6">
    <source>
        <dbReference type="SAM" id="MobiDB-lite"/>
    </source>
</evidence>
<keyword evidence="3 5" id="KW-0863">Zinc-finger</keyword>
<keyword evidence="1" id="KW-0343">GTPase activation</keyword>
<dbReference type="GO" id="GO:0005096">
    <property type="term" value="F:GTPase activator activity"/>
    <property type="evidence" value="ECO:0007669"/>
    <property type="project" value="UniProtKB-KW"/>
</dbReference>
<accession>A0A367JRQ3</accession>
<evidence type="ECO:0000256" key="1">
    <source>
        <dbReference type="ARBA" id="ARBA00022468"/>
    </source>
</evidence>
<dbReference type="InterPro" id="IPR038508">
    <property type="entry name" value="ArfGAP_dom_sf"/>
</dbReference>
<dbReference type="SUPFAM" id="SSF57863">
    <property type="entry name" value="ArfGap/RecO-like zinc finger"/>
    <property type="match status" value="1"/>
</dbReference>
<dbReference type="SMART" id="SM00105">
    <property type="entry name" value="ArfGap"/>
    <property type="match status" value="1"/>
</dbReference>
<feature type="region of interest" description="Disordered" evidence="6">
    <location>
        <begin position="220"/>
        <end position="269"/>
    </location>
</feature>
<dbReference type="STRING" id="86630.A0A367JRQ3"/>
<evidence type="ECO:0000256" key="2">
    <source>
        <dbReference type="ARBA" id="ARBA00022723"/>
    </source>
</evidence>
<protein>
    <submittedName>
        <fullName evidence="8">Glyoxalase</fullName>
    </submittedName>
</protein>
<evidence type="ECO:0000256" key="5">
    <source>
        <dbReference type="PROSITE-ProRule" id="PRU00288"/>
    </source>
</evidence>